<feature type="region of interest" description="Disordered" evidence="1">
    <location>
        <begin position="1"/>
        <end position="35"/>
    </location>
</feature>
<dbReference type="EMBL" id="AWWV01012435">
    <property type="protein sequence ID" value="OMO67242.1"/>
    <property type="molecule type" value="Genomic_DNA"/>
</dbReference>
<dbReference type="Proteomes" id="UP000188268">
    <property type="component" value="Unassembled WGS sequence"/>
</dbReference>
<gene>
    <name evidence="2" type="ORF">CCACVL1_20672</name>
</gene>
<sequence>MQAEEDKAEMSKSYREKVTATKTIKPRLSRRVAVP</sequence>
<name>A0A1R3HA69_COCAP</name>
<reference evidence="2 3" key="1">
    <citation type="submission" date="2013-09" db="EMBL/GenBank/DDBJ databases">
        <title>Corchorus capsularis genome sequencing.</title>
        <authorList>
            <person name="Alam M."/>
            <person name="Haque M.S."/>
            <person name="Islam M.S."/>
            <person name="Emdad E.M."/>
            <person name="Islam M.M."/>
            <person name="Ahmed B."/>
            <person name="Halim A."/>
            <person name="Hossen Q.M.M."/>
            <person name="Hossain M.Z."/>
            <person name="Ahmed R."/>
            <person name="Khan M.M."/>
            <person name="Islam R."/>
            <person name="Rashid M.M."/>
            <person name="Khan S.A."/>
            <person name="Rahman M.S."/>
            <person name="Alam M."/>
        </authorList>
    </citation>
    <scope>NUCLEOTIDE SEQUENCE [LARGE SCALE GENOMIC DNA]</scope>
    <source>
        <strain evidence="3">cv. CVL-1</strain>
        <tissue evidence="2">Whole seedling</tissue>
    </source>
</reference>
<proteinExistence type="predicted"/>
<feature type="compositionally biased region" description="Basic residues" evidence="1">
    <location>
        <begin position="24"/>
        <end position="35"/>
    </location>
</feature>
<keyword evidence="3" id="KW-1185">Reference proteome</keyword>
<feature type="compositionally biased region" description="Basic and acidic residues" evidence="1">
    <location>
        <begin position="1"/>
        <end position="19"/>
    </location>
</feature>
<dbReference type="Gramene" id="OMO67242">
    <property type="protein sequence ID" value="OMO67242"/>
    <property type="gene ID" value="CCACVL1_20672"/>
</dbReference>
<dbReference type="AlphaFoldDB" id="A0A1R3HA69"/>
<evidence type="ECO:0000313" key="2">
    <source>
        <dbReference type="EMBL" id="OMO67242.1"/>
    </source>
</evidence>
<evidence type="ECO:0000256" key="1">
    <source>
        <dbReference type="SAM" id="MobiDB-lite"/>
    </source>
</evidence>
<accession>A0A1R3HA69</accession>
<organism evidence="2 3">
    <name type="scientific">Corchorus capsularis</name>
    <name type="common">Jute</name>
    <dbReference type="NCBI Taxonomy" id="210143"/>
    <lineage>
        <taxon>Eukaryota</taxon>
        <taxon>Viridiplantae</taxon>
        <taxon>Streptophyta</taxon>
        <taxon>Embryophyta</taxon>
        <taxon>Tracheophyta</taxon>
        <taxon>Spermatophyta</taxon>
        <taxon>Magnoliopsida</taxon>
        <taxon>eudicotyledons</taxon>
        <taxon>Gunneridae</taxon>
        <taxon>Pentapetalae</taxon>
        <taxon>rosids</taxon>
        <taxon>malvids</taxon>
        <taxon>Malvales</taxon>
        <taxon>Malvaceae</taxon>
        <taxon>Grewioideae</taxon>
        <taxon>Apeibeae</taxon>
        <taxon>Corchorus</taxon>
    </lineage>
</organism>
<comment type="caution">
    <text evidence="2">The sequence shown here is derived from an EMBL/GenBank/DDBJ whole genome shotgun (WGS) entry which is preliminary data.</text>
</comment>
<protein>
    <submittedName>
        <fullName evidence="2">Uncharacterized protein</fullName>
    </submittedName>
</protein>
<evidence type="ECO:0000313" key="3">
    <source>
        <dbReference type="Proteomes" id="UP000188268"/>
    </source>
</evidence>